<dbReference type="InterPro" id="IPR036477">
    <property type="entry name" value="Formyl_transf_N_sf"/>
</dbReference>
<dbReference type="PATRIC" id="fig|1619005.3.peg.1113"/>
<dbReference type="InterPro" id="IPR041711">
    <property type="entry name" value="Met-tRNA-FMT_N"/>
</dbReference>
<comment type="catalytic activity">
    <reaction evidence="5">
        <text>L-methionyl-tRNA(fMet) + (6R)-10-formyltetrahydrofolate = N-formyl-L-methionyl-tRNA(fMet) + (6S)-5,6,7,8-tetrahydrofolate + H(+)</text>
        <dbReference type="Rhea" id="RHEA:24380"/>
        <dbReference type="Rhea" id="RHEA-COMP:9952"/>
        <dbReference type="Rhea" id="RHEA-COMP:9953"/>
        <dbReference type="ChEBI" id="CHEBI:15378"/>
        <dbReference type="ChEBI" id="CHEBI:57453"/>
        <dbReference type="ChEBI" id="CHEBI:78530"/>
        <dbReference type="ChEBI" id="CHEBI:78844"/>
        <dbReference type="ChEBI" id="CHEBI:195366"/>
        <dbReference type="EC" id="2.1.2.9"/>
    </reaction>
</comment>
<dbReference type="GO" id="GO:0004479">
    <property type="term" value="F:methionyl-tRNA formyltransferase activity"/>
    <property type="evidence" value="ECO:0007669"/>
    <property type="project" value="UniProtKB-UniRule"/>
</dbReference>
<dbReference type="NCBIfam" id="TIGR00460">
    <property type="entry name" value="fmt"/>
    <property type="match status" value="1"/>
</dbReference>
<evidence type="ECO:0000256" key="4">
    <source>
        <dbReference type="ARBA" id="ARBA00022917"/>
    </source>
</evidence>
<reference evidence="8 9" key="1">
    <citation type="journal article" date="2015" name="Nature">
        <title>rRNA introns, odd ribosomes, and small enigmatic genomes across a large radiation of phyla.</title>
        <authorList>
            <person name="Brown C.T."/>
            <person name="Hug L.A."/>
            <person name="Thomas B.C."/>
            <person name="Sharon I."/>
            <person name="Castelle C.J."/>
            <person name="Singh A."/>
            <person name="Wilkins M.J."/>
            <person name="Williams K.H."/>
            <person name="Banfield J.F."/>
        </authorList>
    </citation>
    <scope>NUCLEOTIDE SEQUENCE [LARGE SCALE GENOMIC DNA]</scope>
</reference>
<dbReference type="EMBL" id="LCPB01000028">
    <property type="protein sequence ID" value="KKU88510.1"/>
    <property type="molecule type" value="Genomic_DNA"/>
</dbReference>
<proteinExistence type="inferred from homology"/>
<evidence type="ECO:0000256" key="5">
    <source>
        <dbReference type="HAMAP-Rule" id="MF_00182"/>
    </source>
</evidence>
<dbReference type="SUPFAM" id="SSF53328">
    <property type="entry name" value="Formyltransferase"/>
    <property type="match status" value="1"/>
</dbReference>
<dbReference type="CDD" id="cd08704">
    <property type="entry name" value="Met_tRNA_FMT_C"/>
    <property type="match status" value="1"/>
</dbReference>
<evidence type="ECO:0000256" key="2">
    <source>
        <dbReference type="ARBA" id="ARBA00012261"/>
    </source>
</evidence>
<comment type="similarity">
    <text evidence="1 5">Belongs to the Fmt family.</text>
</comment>
<dbReference type="Pfam" id="PF02911">
    <property type="entry name" value="Formyl_trans_C"/>
    <property type="match status" value="1"/>
</dbReference>
<dbReference type="HAMAP" id="MF_00182">
    <property type="entry name" value="Formyl_trans"/>
    <property type="match status" value="1"/>
</dbReference>
<comment type="caution">
    <text evidence="8">The sequence shown here is derived from an EMBL/GenBank/DDBJ whole genome shotgun (WGS) entry which is preliminary data.</text>
</comment>
<feature type="binding site" evidence="5">
    <location>
        <begin position="116"/>
        <end position="119"/>
    </location>
    <ligand>
        <name>(6S)-5,6,7,8-tetrahydrofolate</name>
        <dbReference type="ChEBI" id="CHEBI:57453"/>
    </ligand>
</feature>
<dbReference type="SUPFAM" id="SSF50486">
    <property type="entry name" value="FMT C-terminal domain-like"/>
    <property type="match status" value="1"/>
</dbReference>
<evidence type="ECO:0000256" key="3">
    <source>
        <dbReference type="ARBA" id="ARBA00022679"/>
    </source>
</evidence>
<name>A0A0G1X233_9BACT</name>
<dbReference type="InterPro" id="IPR005793">
    <property type="entry name" value="Formyl_trans_C"/>
</dbReference>
<keyword evidence="3 5" id="KW-0808">Transferase</keyword>
<comment type="function">
    <text evidence="5">Attaches a formyl group to the free amino group of methionyl-tRNA(fMet). The formyl group appears to play a dual role in the initiator identity of N-formylmethionyl-tRNA by promoting its recognition by IF2 and preventing the misappropriation of this tRNA by the elongation apparatus.</text>
</comment>
<dbReference type="Proteomes" id="UP000033882">
    <property type="component" value="Unassembled WGS sequence"/>
</dbReference>
<protein>
    <recommendedName>
        <fullName evidence="2 5">Methionyl-tRNA formyltransferase</fullName>
        <ecNumber evidence="2 5">2.1.2.9</ecNumber>
    </recommendedName>
</protein>
<evidence type="ECO:0000313" key="9">
    <source>
        <dbReference type="Proteomes" id="UP000033882"/>
    </source>
</evidence>
<accession>A0A0G1X233</accession>
<evidence type="ECO:0000313" key="8">
    <source>
        <dbReference type="EMBL" id="KKU88510.1"/>
    </source>
</evidence>
<dbReference type="InterPro" id="IPR002376">
    <property type="entry name" value="Formyl_transf_N"/>
</dbReference>
<dbReference type="CDD" id="cd08646">
    <property type="entry name" value="FMT_core_Met-tRNA-FMT_N"/>
    <property type="match status" value="1"/>
</dbReference>
<dbReference type="PANTHER" id="PTHR11138:SF5">
    <property type="entry name" value="METHIONYL-TRNA FORMYLTRANSFERASE, MITOCHONDRIAL"/>
    <property type="match status" value="1"/>
</dbReference>
<sequence>MNNYVFFGTPDFAATILEKLIGAGFLPAAVVCNPDRPVGRKKVLTAPPTKILAQKYNIPVLQPENIRTSDVLTLTPIFGTSDVRKFDILIVAAYAKIIPEEILQIPRLGTIGVHPSLLPRHRGASPIQSAILEGDEVTGVTLYLLDEKMDHGPIITGREFPIFNLQFSTLRQKLAELGGELLIETLPKFVSGEIKPQVQNEEYATYTKKFKTEDAYVDLEKDSPAIIEKKVRALNPEPGVWTMQNGKRMKILEAEFKDGKLTLKKIQFEGKTPQFL</sequence>
<organism evidence="8 9">
    <name type="scientific">Candidatus Wolfebacteria bacterium GW2011_GWA2_47_9b</name>
    <dbReference type="NCBI Taxonomy" id="1619005"/>
    <lineage>
        <taxon>Bacteria</taxon>
        <taxon>Candidatus Wolfeibacteriota</taxon>
    </lineage>
</organism>
<gene>
    <name evidence="5" type="primary">fmt</name>
    <name evidence="8" type="ORF">UY19_C0028G0004</name>
</gene>
<dbReference type="GO" id="GO:0005829">
    <property type="term" value="C:cytosol"/>
    <property type="evidence" value="ECO:0007669"/>
    <property type="project" value="TreeGrafter"/>
</dbReference>
<dbReference type="Pfam" id="PF00551">
    <property type="entry name" value="Formyl_trans_N"/>
    <property type="match status" value="1"/>
</dbReference>
<dbReference type="AlphaFoldDB" id="A0A0G1X233"/>
<feature type="domain" description="Formyl transferase C-terminal" evidence="7">
    <location>
        <begin position="210"/>
        <end position="260"/>
    </location>
</feature>
<evidence type="ECO:0000256" key="1">
    <source>
        <dbReference type="ARBA" id="ARBA00010699"/>
    </source>
</evidence>
<dbReference type="InterPro" id="IPR005794">
    <property type="entry name" value="Fmt"/>
</dbReference>
<feature type="domain" description="Formyl transferase N-terminal" evidence="6">
    <location>
        <begin position="5"/>
        <end position="186"/>
    </location>
</feature>
<dbReference type="InterPro" id="IPR044135">
    <property type="entry name" value="Met-tRNA-FMT_C"/>
</dbReference>
<keyword evidence="4 5" id="KW-0648">Protein biosynthesis</keyword>
<evidence type="ECO:0000259" key="7">
    <source>
        <dbReference type="Pfam" id="PF02911"/>
    </source>
</evidence>
<evidence type="ECO:0000259" key="6">
    <source>
        <dbReference type="Pfam" id="PF00551"/>
    </source>
</evidence>
<dbReference type="EC" id="2.1.2.9" evidence="2 5"/>
<dbReference type="InterPro" id="IPR011034">
    <property type="entry name" value="Formyl_transferase-like_C_sf"/>
</dbReference>
<dbReference type="Gene3D" id="3.40.50.12230">
    <property type="match status" value="1"/>
</dbReference>
<dbReference type="PANTHER" id="PTHR11138">
    <property type="entry name" value="METHIONYL-TRNA FORMYLTRANSFERASE"/>
    <property type="match status" value="1"/>
</dbReference>